<evidence type="ECO:0000313" key="2">
    <source>
        <dbReference type="Proteomes" id="UP001163223"/>
    </source>
</evidence>
<protein>
    <submittedName>
        <fullName evidence="1">Uncharacterized protein</fullName>
    </submittedName>
</protein>
<dbReference type="EMBL" id="CP113520">
    <property type="protein sequence ID" value="WAJ27563.1"/>
    <property type="molecule type" value="Genomic_DNA"/>
</dbReference>
<dbReference type="Proteomes" id="UP001163223">
    <property type="component" value="Chromosome"/>
</dbReference>
<organism evidence="1 2">
    <name type="scientific">Antarcticirhabdus aurantiaca</name>
    <dbReference type="NCBI Taxonomy" id="2606717"/>
    <lineage>
        <taxon>Bacteria</taxon>
        <taxon>Pseudomonadati</taxon>
        <taxon>Pseudomonadota</taxon>
        <taxon>Alphaproteobacteria</taxon>
        <taxon>Hyphomicrobiales</taxon>
        <taxon>Aurantimonadaceae</taxon>
        <taxon>Antarcticirhabdus</taxon>
    </lineage>
</organism>
<evidence type="ECO:0000313" key="1">
    <source>
        <dbReference type="EMBL" id="WAJ27563.1"/>
    </source>
</evidence>
<sequence length="120" mass="13234">MPDASEILARVRARGANLVLADGKLRIVNADKLGQDGTAFVRANAKAIGALLKEEHEAEFDERAGIIEFDGKAPREWAERFAEILCRTRPRGVSDLDWSWFITTCGRIIDEAPQAQARAA</sequence>
<accession>A0ACD4NLA4</accession>
<proteinExistence type="predicted"/>
<gene>
    <name evidence="1" type="ORF">OXU80_22380</name>
</gene>
<keyword evidence="2" id="KW-1185">Reference proteome</keyword>
<reference evidence="1" key="1">
    <citation type="submission" date="2022-11" db="EMBL/GenBank/DDBJ databases">
        <title>beta-Carotene-producing bacterium, Jeongeuplla avenae sp. nov., alleviates the salt stress of Arabidopsis seedlings.</title>
        <authorList>
            <person name="Jiang L."/>
            <person name="Lee J."/>
        </authorList>
    </citation>
    <scope>NUCLEOTIDE SEQUENCE</scope>
    <source>
        <strain evidence="1">DY_R2A_6</strain>
    </source>
</reference>
<name>A0ACD4NLA4_9HYPH</name>